<evidence type="ECO:0000256" key="4">
    <source>
        <dbReference type="ARBA" id="ARBA00004466"/>
    </source>
</evidence>
<reference evidence="19" key="2">
    <citation type="submission" date="2025-08" db="UniProtKB">
        <authorList>
            <consortium name="Ensembl"/>
        </authorList>
    </citation>
    <scope>IDENTIFICATION</scope>
</reference>
<keyword evidence="14" id="KW-0966">Cell projection</keyword>
<evidence type="ECO:0000256" key="10">
    <source>
        <dbReference type="ARBA" id="ARBA00022723"/>
    </source>
</evidence>
<dbReference type="InterPro" id="IPR034907">
    <property type="entry name" value="NDK-like_dom"/>
</dbReference>
<dbReference type="AlphaFoldDB" id="A0A8C5GE58"/>
<dbReference type="GO" id="GO:0006241">
    <property type="term" value="P:CTP biosynthetic process"/>
    <property type="evidence" value="ECO:0007669"/>
    <property type="project" value="InterPro"/>
</dbReference>
<comment type="similarity">
    <text evidence="6 16 17">Belongs to the NDK family.</text>
</comment>
<name>A0A8C5GE58_GOUWI</name>
<dbReference type="PROSITE" id="PS00469">
    <property type="entry name" value="NDPK"/>
    <property type="match status" value="1"/>
</dbReference>
<dbReference type="InterPro" id="IPR037993">
    <property type="entry name" value="NDPk7B"/>
</dbReference>
<evidence type="ECO:0000256" key="16">
    <source>
        <dbReference type="PROSITE-ProRule" id="PRU00706"/>
    </source>
</evidence>
<keyword evidence="13" id="KW-0539">Nucleus</keyword>
<sequence length="557" mass="62537">MQGLCNIIRKVQDKSPLKYLTVRQLVCLDPSVMYREPERCRNHMKGLVQRFLQDKQLTDTSAGDVILQQFDSLLSLKSRSEDFLSFPPMQKRLDVFLCSAMEPYPELWAFCKKLLILSHGQATVERGFSINKEVESDNLKEDTVVTRRLVCDYIIQHGGVTQVPLSKQLLASVARARTRYRIHLETNRKNKEAKDQALKRKEAEDCLQELKFDVKNQRMFLRRTKYSDIHQEDLFVGSRINVFSRQLNLIEYGDQYTANNLSSKKERTLALIKPDMITKIGDVLELIYSSNLMVTKAKMTKLTRSQAADFYVEHQSKPLFNNLVQFVSSGPVVAMELMGAEALSIWRRLLGPADSAVEQGEVPQSIRAQCGTDGIKNVCHGSDSLAAAARELEFFFPSTIGQSVPNTATFIDCTCCIIKPHAVSEGITGNILNSISAAGFEISALQMFSMERANAEEFYEVYKGIVSEYPNMVTELCSGPCLVLEITGANVTKTFREFCGPADPEVAQHLRPNTLRALYGKDKVKNAVHCTDLPEDGVLEAVGLTHRAPLFGKTPDL</sequence>
<keyword evidence="15" id="KW-0131">Cell cycle</keyword>
<evidence type="ECO:0000256" key="2">
    <source>
        <dbReference type="ARBA" id="ARBA00004123"/>
    </source>
</evidence>
<dbReference type="EC" id="2.7.4.6" evidence="7"/>
<evidence type="ECO:0000256" key="14">
    <source>
        <dbReference type="ARBA" id="ARBA00023273"/>
    </source>
</evidence>
<dbReference type="Pfam" id="PF00334">
    <property type="entry name" value="NDK"/>
    <property type="match status" value="2"/>
</dbReference>
<dbReference type="FunFam" id="3.30.70.141:FF:000004">
    <property type="entry name" value="Nucleoside diphosphate kinase 7"/>
    <property type="match status" value="1"/>
</dbReference>
<evidence type="ECO:0000256" key="7">
    <source>
        <dbReference type="ARBA" id="ARBA00012966"/>
    </source>
</evidence>
<dbReference type="GO" id="GO:0005879">
    <property type="term" value="C:axonemal microtubule"/>
    <property type="evidence" value="ECO:0007669"/>
    <property type="project" value="TreeGrafter"/>
</dbReference>
<reference evidence="19" key="3">
    <citation type="submission" date="2025-09" db="UniProtKB">
        <authorList>
            <consortium name="Ensembl"/>
        </authorList>
    </citation>
    <scope>IDENTIFICATION</scope>
</reference>
<evidence type="ECO:0000256" key="6">
    <source>
        <dbReference type="ARBA" id="ARBA00008142"/>
    </source>
</evidence>
<proteinExistence type="inferred from homology"/>
<reference evidence="19" key="1">
    <citation type="submission" date="2020-06" db="EMBL/GenBank/DDBJ databases">
        <authorList>
            <consortium name="Wellcome Sanger Institute Data Sharing"/>
        </authorList>
    </citation>
    <scope>NUCLEOTIDE SEQUENCE [LARGE SCALE GENOMIC DNA]</scope>
</reference>
<dbReference type="Gene3D" id="3.30.70.141">
    <property type="entry name" value="Nucleoside diphosphate kinase-like domain"/>
    <property type="match status" value="2"/>
</dbReference>
<keyword evidence="9" id="KW-0963">Cytoplasm</keyword>
<dbReference type="SMART" id="SM00676">
    <property type="entry name" value="DM10"/>
    <property type="match status" value="1"/>
</dbReference>
<dbReference type="InterPro" id="IPR036850">
    <property type="entry name" value="NDK-like_dom_sf"/>
</dbReference>
<feature type="domain" description="DM10" evidence="18">
    <location>
        <begin position="174"/>
        <end position="265"/>
    </location>
</feature>
<organism evidence="19 20">
    <name type="scientific">Gouania willdenowi</name>
    <name type="common">Blunt-snouted clingfish</name>
    <name type="synonym">Lepadogaster willdenowi</name>
    <dbReference type="NCBI Taxonomy" id="441366"/>
    <lineage>
        <taxon>Eukaryota</taxon>
        <taxon>Metazoa</taxon>
        <taxon>Chordata</taxon>
        <taxon>Craniata</taxon>
        <taxon>Vertebrata</taxon>
        <taxon>Euteleostomi</taxon>
        <taxon>Actinopterygii</taxon>
        <taxon>Neopterygii</taxon>
        <taxon>Teleostei</taxon>
        <taxon>Neoteleostei</taxon>
        <taxon>Acanthomorphata</taxon>
        <taxon>Ovalentaria</taxon>
        <taxon>Blenniimorphae</taxon>
        <taxon>Blenniiformes</taxon>
        <taxon>Gobiesocoidei</taxon>
        <taxon>Gobiesocidae</taxon>
        <taxon>Gobiesocinae</taxon>
        <taxon>Gouania</taxon>
    </lineage>
</organism>
<dbReference type="InterPro" id="IPR023005">
    <property type="entry name" value="Nucleoside_diP_kinase_AS"/>
</dbReference>
<evidence type="ECO:0000256" key="9">
    <source>
        <dbReference type="ARBA" id="ARBA00022490"/>
    </source>
</evidence>
<dbReference type="InterPro" id="IPR006602">
    <property type="entry name" value="DM10_dom"/>
</dbReference>
<evidence type="ECO:0000256" key="17">
    <source>
        <dbReference type="RuleBase" id="RU004011"/>
    </source>
</evidence>
<evidence type="ECO:0000256" key="15">
    <source>
        <dbReference type="ARBA" id="ARBA00023306"/>
    </source>
</evidence>
<keyword evidence="12" id="KW-0206">Cytoskeleton</keyword>
<evidence type="ECO:0000256" key="1">
    <source>
        <dbReference type="ARBA" id="ARBA00003465"/>
    </source>
</evidence>
<dbReference type="SUPFAM" id="SSF54919">
    <property type="entry name" value="Nucleoside diphosphate kinase, NDK"/>
    <property type="match status" value="2"/>
</dbReference>
<evidence type="ECO:0000256" key="8">
    <source>
        <dbReference type="ARBA" id="ARBA00013499"/>
    </source>
</evidence>
<dbReference type="GO" id="GO:0001726">
    <property type="term" value="C:ruffle"/>
    <property type="evidence" value="ECO:0007669"/>
    <property type="project" value="UniProtKB-SubCell"/>
</dbReference>
<dbReference type="Ensembl" id="ENSGWIT00000031627.1">
    <property type="protein sequence ID" value="ENSGWIP00000028964.1"/>
    <property type="gene ID" value="ENSGWIG00000015025.1"/>
</dbReference>
<evidence type="ECO:0000256" key="13">
    <source>
        <dbReference type="ARBA" id="ARBA00023242"/>
    </source>
</evidence>
<comment type="subcellular location">
    <subcellularLocation>
        <location evidence="5">Cell projection</location>
        <location evidence="5">Lamellipodium</location>
    </subcellularLocation>
    <subcellularLocation>
        <location evidence="4">Cell projection</location>
        <location evidence="4">Ruffle</location>
    </subcellularLocation>
    <subcellularLocation>
        <location evidence="3">Cytoplasm</location>
        <location evidence="3">Cytoskeleton</location>
        <location evidence="3">Cilium axoneme</location>
    </subcellularLocation>
    <subcellularLocation>
        <location evidence="2">Nucleus</location>
    </subcellularLocation>
</comment>
<dbReference type="PROSITE" id="PS51374">
    <property type="entry name" value="NDPK_LIKE"/>
    <property type="match status" value="2"/>
</dbReference>
<dbReference type="GO" id="GO:0005813">
    <property type="term" value="C:centrosome"/>
    <property type="evidence" value="ECO:0007669"/>
    <property type="project" value="TreeGrafter"/>
</dbReference>
<evidence type="ECO:0000313" key="20">
    <source>
        <dbReference type="Proteomes" id="UP000694680"/>
    </source>
</evidence>
<evidence type="ECO:0000256" key="3">
    <source>
        <dbReference type="ARBA" id="ARBA00004430"/>
    </source>
</evidence>
<keyword evidence="10" id="KW-0479">Metal-binding</keyword>
<dbReference type="GO" id="GO:0016787">
    <property type="term" value="F:hydrolase activity"/>
    <property type="evidence" value="ECO:0007669"/>
    <property type="project" value="UniProtKB-KW"/>
</dbReference>
<dbReference type="PANTHER" id="PTHR43109:SF2">
    <property type="entry name" value="NUCLEOSIDE DIPHOSPHATE KINASE 7"/>
    <property type="match status" value="1"/>
</dbReference>
<dbReference type="GO" id="GO:0005634">
    <property type="term" value="C:nucleus"/>
    <property type="evidence" value="ECO:0007669"/>
    <property type="project" value="UniProtKB-SubCell"/>
</dbReference>
<dbReference type="GO" id="GO:0046872">
    <property type="term" value="F:metal ion binding"/>
    <property type="evidence" value="ECO:0007669"/>
    <property type="project" value="UniProtKB-KW"/>
</dbReference>
<dbReference type="InterPro" id="IPR001564">
    <property type="entry name" value="Nucleoside_diP_kinase"/>
</dbReference>
<dbReference type="Proteomes" id="UP000694680">
    <property type="component" value="Chromosome 4"/>
</dbReference>
<dbReference type="GO" id="GO:0004550">
    <property type="term" value="F:nucleoside diphosphate kinase activity"/>
    <property type="evidence" value="ECO:0007669"/>
    <property type="project" value="UniProtKB-EC"/>
</dbReference>
<dbReference type="GO" id="GO:0006183">
    <property type="term" value="P:GTP biosynthetic process"/>
    <property type="evidence" value="ECO:0007669"/>
    <property type="project" value="InterPro"/>
</dbReference>
<dbReference type="PROSITE" id="PS51336">
    <property type="entry name" value="DM10"/>
    <property type="match status" value="1"/>
</dbReference>
<keyword evidence="20" id="KW-1185">Reference proteome</keyword>
<evidence type="ECO:0000313" key="19">
    <source>
        <dbReference type="Ensembl" id="ENSGWIP00000028964.1"/>
    </source>
</evidence>
<evidence type="ECO:0000256" key="11">
    <source>
        <dbReference type="ARBA" id="ARBA00022801"/>
    </source>
</evidence>
<accession>A0A8C5GE58</accession>
<evidence type="ECO:0000256" key="12">
    <source>
        <dbReference type="ARBA" id="ARBA00023212"/>
    </source>
</evidence>
<dbReference type="CDD" id="cd04412">
    <property type="entry name" value="NDPk7B"/>
    <property type="match status" value="1"/>
</dbReference>
<dbReference type="GO" id="GO:0006228">
    <property type="term" value="P:UTP biosynthetic process"/>
    <property type="evidence" value="ECO:0007669"/>
    <property type="project" value="InterPro"/>
</dbReference>
<protein>
    <recommendedName>
        <fullName evidence="8">Nucleoside diphosphate kinase B</fullName>
        <ecNumber evidence="7">2.7.4.6</ecNumber>
    </recommendedName>
</protein>
<keyword evidence="11" id="KW-0378">Hydrolase</keyword>
<dbReference type="GO" id="GO:0030027">
    <property type="term" value="C:lamellipodium"/>
    <property type="evidence" value="ECO:0007669"/>
    <property type="project" value="UniProtKB-SubCell"/>
</dbReference>
<evidence type="ECO:0000256" key="5">
    <source>
        <dbReference type="ARBA" id="ARBA00004510"/>
    </source>
</evidence>
<dbReference type="PRINTS" id="PR01243">
    <property type="entry name" value="NUCDPKINASE"/>
</dbReference>
<comment type="function">
    <text evidence="1">Major role in the synthesis of nucleoside triphosphates other than ATP.</text>
</comment>
<evidence type="ECO:0000259" key="18">
    <source>
        <dbReference type="PROSITE" id="PS51336"/>
    </source>
</evidence>
<gene>
    <name evidence="19" type="primary">nme7</name>
</gene>
<dbReference type="FunFam" id="3.30.70.141:FF:000010">
    <property type="entry name" value="Nucleoside diphosphate kinase 7"/>
    <property type="match status" value="1"/>
</dbReference>
<comment type="caution">
    <text evidence="16">Lacks conserved residue(s) required for the propagation of feature annotation.</text>
</comment>
<dbReference type="PANTHER" id="PTHR43109">
    <property type="entry name" value="NUCLEOSIDE DIPHOSPHATE KINASE 7"/>
    <property type="match status" value="1"/>
</dbReference>
<dbReference type="SMART" id="SM00562">
    <property type="entry name" value="NDK"/>
    <property type="match status" value="2"/>
</dbReference>